<evidence type="ECO:0000256" key="1">
    <source>
        <dbReference type="SAM" id="MobiDB-lite"/>
    </source>
</evidence>
<organism evidence="3 4">
    <name type="scientific">Pendulispora brunnea</name>
    <dbReference type="NCBI Taxonomy" id="2905690"/>
    <lineage>
        <taxon>Bacteria</taxon>
        <taxon>Pseudomonadati</taxon>
        <taxon>Myxococcota</taxon>
        <taxon>Myxococcia</taxon>
        <taxon>Myxococcales</taxon>
        <taxon>Sorangiineae</taxon>
        <taxon>Pendulisporaceae</taxon>
        <taxon>Pendulispora</taxon>
    </lineage>
</organism>
<feature type="chain" id="PRO_5045152556" evidence="2">
    <location>
        <begin position="25"/>
        <end position="798"/>
    </location>
</feature>
<protein>
    <submittedName>
        <fullName evidence="3">Uncharacterized protein</fullName>
    </submittedName>
</protein>
<dbReference type="Proteomes" id="UP001379533">
    <property type="component" value="Chromosome"/>
</dbReference>
<evidence type="ECO:0000313" key="3">
    <source>
        <dbReference type="EMBL" id="WXA94651.1"/>
    </source>
</evidence>
<reference evidence="3 4" key="1">
    <citation type="submission" date="2021-12" db="EMBL/GenBank/DDBJ databases">
        <title>Discovery of the Pendulisporaceae a myxobacterial family with distinct sporulation behavior and unique specialized metabolism.</title>
        <authorList>
            <person name="Garcia R."/>
            <person name="Popoff A."/>
            <person name="Bader C.D."/>
            <person name="Loehr J."/>
            <person name="Walesch S."/>
            <person name="Walt C."/>
            <person name="Boldt J."/>
            <person name="Bunk B."/>
            <person name="Haeckl F.J.F.P.J."/>
            <person name="Gunesch A.P."/>
            <person name="Birkelbach J."/>
            <person name="Nuebel U."/>
            <person name="Pietschmann T."/>
            <person name="Bach T."/>
            <person name="Mueller R."/>
        </authorList>
    </citation>
    <scope>NUCLEOTIDE SEQUENCE [LARGE SCALE GENOMIC DNA]</scope>
    <source>
        <strain evidence="3 4">MSr12523</strain>
    </source>
</reference>
<proteinExistence type="predicted"/>
<keyword evidence="4" id="KW-1185">Reference proteome</keyword>
<dbReference type="InterPro" id="IPR011043">
    <property type="entry name" value="Gal_Oxase/kelch_b-propeller"/>
</dbReference>
<evidence type="ECO:0000313" key="4">
    <source>
        <dbReference type="Proteomes" id="UP001379533"/>
    </source>
</evidence>
<dbReference type="RefSeq" id="WP_394845262.1">
    <property type="nucleotide sequence ID" value="NZ_CP089982.1"/>
</dbReference>
<accession>A0ABZ2K7J0</accession>
<sequence>MKARAYSLFLATCGVVAVSLGACGDDDPAGPPRPGPNDSGALPDSAVDASTDARDAYTPPATCPPRFTASKSTLRDWDSNFTLAGLTGQDGVEPTVYDFARDTDGSLLVAGYFRWAGAQRVDGLARWRNGAWEPGRTNWNGRDPGSGGFYAVAVGPAGELALAANTGKNGELDEIWVDKGAGLQVVGRYANRVRRLAWIDGKLWVAGGMEFENGGPKGLAIWDGAKWSGAPGGDPDHYVFDILPNSDGHVLVAGQFGIIGGVTAHLVAEWDGKAWSAKYQMPEESFRTLTIARDGSGTLYAGGSFALDQANQASASFAKWNGTAWEVVGNGVAYTYGTGVVSHILPYDGALYVTGCFDHVNGGENSPNRIASNGMAKWDGTAWTSLDDGTKPVTSHWVSWMRCGFEPNANVIWDMPRHRLAVDGTRVLMGGAFAGAAGVPSQSVAAYDGKAWQSLGTSGAGISGEVFELASSSASCTVYGLARASHAGGQPLTSPVVRYTETGWVSAAPPLPAKTRCDRIAIGKDEAITLACSEQAEPDPVGRVLVLKNGAWTRLVNDPLPAIVDLGYAPDGSLWLTGGSWEKGFLAKWDGTKLVVPSADSLDRTGFRLAFAPHANDGGYDVVVGGVFEHVGALAANRIARWNGSTWSALGEGTAGNAVSALAATKDGIYVATQKENAARRILARWDGSAWTELATPENGIPKPYGATTHTFTALLALPDGSLFASGYVWPETGGRNVFYFDGKKFTSVGGGAAATDVGAIALGADAVYFAGSIAEVGAGTKLRASVGVGRIPYESGL</sequence>
<keyword evidence="2" id="KW-0732">Signal</keyword>
<feature type="region of interest" description="Disordered" evidence="1">
    <location>
        <begin position="26"/>
        <end position="47"/>
    </location>
</feature>
<dbReference type="PROSITE" id="PS51257">
    <property type="entry name" value="PROKAR_LIPOPROTEIN"/>
    <property type="match status" value="1"/>
</dbReference>
<feature type="signal peptide" evidence="2">
    <location>
        <begin position="1"/>
        <end position="24"/>
    </location>
</feature>
<dbReference type="SUPFAM" id="SSF63829">
    <property type="entry name" value="Calcium-dependent phosphotriesterase"/>
    <property type="match status" value="1"/>
</dbReference>
<gene>
    <name evidence="3" type="ORF">LZC95_50570</name>
</gene>
<evidence type="ECO:0000256" key="2">
    <source>
        <dbReference type="SAM" id="SignalP"/>
    </source>
</evidence>
<dbReference type="EMBL" id="CP089982">
    <property type="protein sequence ID" value="WXA94651.1"/>
    <property type="molecule type" value="Genomic_DNA"/>
</dbReference>
<dbReference type="SUPFAM" id="SSF50965">
    <property type="entry name" value="Galactose oxidase, central domain"/>
    <property type="match status" value="2"/>
</dbReference>
<name>A0ABZ2K7J0_9BACT</name>